<dbReference type="EMBL" id="FN654413">
    <property type="protein sequence ID" value="CBY33388.1"/>
    <property type="molecule type" value="Genomic_DNA"/>
</dbReference>
<dbReference type="Proteomes" id="UP000011014">
    <property type="component" value="Unassembled WGS sequence"/>
</dbReference>
<feature type="compositionally biased region" description="Polar residues" evidence="3">
    <location>
        <begin position="365"/>
        <end position="376"/>
    </location>
</feature>
<protein>
    <submittedName>
        <fullName evidence="4">Uncharacterized protein</fullName>
    </submittedName>
</protein>
<feature type="coiled-coil region" evidence="2">
    <location>
        <begin position="410"/>
        <end position="505"/>
    </location>
</feature>
<evidence type="ECO:0000313" key="4">
    <source>
        <dbReference type="EMBL" id="CBY33388.1"/>
    </source>
</evidence>
<organism evidence="4">
    <name type="scientific">Oikopleura dioica</name>
    <name type="common">Tunicate</name>
    <dbReference type="NCBI Taxonomy" id="34765"/>
    <lineage>
        <taxon>Eukaryota</taxon>
        <taxon>Metazoa</taxon>
        <taxon>Chordata</taxon>
        <taxon>Tunicata</taxon>
        <taxon>Appendicularia</taxon>
        <taxon>Copelata</taxon>
        <taxon>Oikopleuridae</taxon>
        <taxon>Oikopleura</taxon>
    </lineage>
</organism>
<evidence type="ECO:0000256" key="2">
    <source>
        <dbReference type="SAM" id="Coils"/>
    </source>
</evidence>
<dbReference type="PROSITE" id="PS50297">
    <property type="entry name" value="ANK_REP_REGION"/>
    <property type="match status" value="1"/>
</dbReference>
<dbReference type="Gene3D" id="3.30.40.10">
    <property type="entry name" value="Zinc/RING finger domain, C3HC4 (zinc finger)"/>
    <property type="match status" value="1"/>
</dbReference>
<dbReference type="InterPro" id="IPR002110">
    <property type="entry name" value="Ankyrin_rpt"/>
</dbReference>
<keyword evidence="2" id="KW-0175">Coiled coil</keyword>
<reference evidence="4" key="1">
    <citation type="journal article" date="2010" name="Science">
        <title>Plasticity of animal genome architecture unmasked by rapid evolution of a pelagic tunicate.</title>
        <authorList>
            <person name="Denoeud F."/>
            <person name="Henriet S."/>
            <person name="Mungpakdee S."/>
            <person name="Aury J.M."/>
            <person name="Da Silva C."/>
            <person name="Brinkmann H."/>
            <person name="Mikhaleva J."/>
            <person name="Olsen L.C."/>
            <person name="Jubin C."/>
            <person name="Canestro C."/>
            <person name="Bouquet J.M."/>
            <person name="Danks G."/>
            <person name="Poulain J."/>
            <person name="Campsteijn C."/>
            <person name="Adamski M."/>
            <person name="Cross I."/>
            <person name="Yadetie F."/>
            <person name="Muffato M."/>
            <person name="Louis A."/>
            <person name="Butcher S."/>
            <person name="Tsagkogeorga G."/>
            <person name="Konrad A."/>
            <person name="Singh S."/>
            <person name="Jensen M.F."/>
            <person name="Cong E.H."/>
            <person name="Eikeseth-Otteraa H."/>
            <person name="Noel B."/>
            <person name="Anthouard V."/>
            <person name="Porcel B.M."/>
            <person name="Kachouri-Lafond R."/>
            <person name="Nishino A."/>
            <person name="Ugolini M."/>
            <person name="Chourrout P."/>
            <person name="Nishida H."/>
            <person name="Aasland R."/>
            <person name="Huzurbazar S."/>
            <person name="Westhof E."/>
            <person name="Delsuc F."/>
            <person name="Lehrach H."/>
            <person name="Reinhardt R."/>
            <person name="Weissenbach J."/>
            <person name="Roy S.W."/>
            <person name="Artiguenave F."/>
            <person name="Postlethwait J.H."/>
            <person name="Manak J.R."/>
            <person name="Thompson E.M."/>
            <person name="Jaillon O."/>
            <person name="Du Pasquier L."/>
            <person name="Boudinot P."/>
            <person name="Liberles D.A."/>
            <person name="Volff J.N."/>
            <person name="Philippe H."/>
            <person name="Lenhard B."/>
            <person name="Roest Crollius H."/>
            <person name="Wincker P."/>
            <person name="Chourrout D."/>
        </authorList>
    </citation>
    <scope>NUCLEOTIDE SEQUENCE [LARGE SCALE GENOMIC DNA]</scope>
</reference>
<accession>E4YCX1</accession>
<evidence type="ECO:0000256" key="3">
    <source>
        <dbReference type="SAM" id="MobiDB-lite"/>
    </source>
</evidence>
<evidence type="ECO:0000256" key="1">
    <source>
        <dbReference type="PROSITE-ProRule" id="PRU00023"/>
    </source>
</evidence>
<dbReference type="InterPro" id="IPR013083">
    <property type="entry name" value="Znf_RING/FYVE/PHD"/>
</dbReference>
<dbReference type="PROSITE" id="PS50088">
    <property type="entry name" value="ANK_REPEAT"/>
    <property type="match status" value="1"/>
</dbReference>
<proteinExistence type="predicted"/>
<feature type="region of interest" description="Disordered" evidence="3">
    <location>
        <begin position="269"/>
        <end position="315"/>
    </location>
</feature>
<sequence>MSTGPIITKAIVEDIHELIKNTPNLKTEAEKEQFKTIITQQNGLEILSEDLTPLFRAVQHGRVDHIEVLIAMGADFIKTCQYKTITEFLAENSDQCVKMCKTIREGVAKRGGPEGTKENFENQKIKDLFEKEKKYDPEELFACVTSRIEELTKIEISASFQKFKEANKDYILFSFRDPLTDEFMEHPGKFDLCKNHIACFDVKSFIVRNKAELRKPRPYLKCPVKNCNYKTTKISGLNIMKFFAEAFKELGQPEKIHVFKNGKYIDPYRTKPDKNNGLSEQSDTSGTSLQSPSQSEGLGFMKTDPDAAPRTRITSEPSIPVSLPAFELNSVPPATRISTTSPVESEKTININNSHNEAQEITEDLTNGDASDSDSCPSPEPQIEPPCAKDLEIARLTKLVYIIGEQSKVCETALRQAQAETQQKRKAETQLRYELIKCQNDRTKAKKEMQKQVKELKEKTENMEKELNTMKRRSSLDEEDVKAELAYANAKIMKYEAERSQLRNLLGESTMLNDVFAIKKEEECKEEPLALPSPVKETVQFFQKKIFYNK</sequence>
<feature type="region of interest" description="Disordered" evidence="3">
    <location>
        <begin position="365"/>
        <end position="385"/>
    </location>
</feature>
<feature type="compositionally biased region" description="Polar residues" evidence="3">
    <location>
        <begin position="276"/>
        <end position="296"/>
    </location>
</feature>
<dbReference type="AlphaFoldDB" id="E4YCX1"/>
<gene>
    <name evidence="4" type="ORF">GSOID_T00021293001</name>
</gene>
<keyword evidence="1" id="KW-0040">ANK repeat</keyword>
<feature type="repeat" description="ANK" evidence="1">
    <location>
        <begin position="49"/>
        <end position="75"/>
    </location>
</feature>
<name>E4YCX1_OIKDI</name>